<dbReference type="GO" id="GO:0006284">
    <property type="term" value="P:base-excision repair"/>
    <property type="evidence" value="ECO:0007669"/>
    <property type="project" value="InterPro"/>
</dbReference>
<keyword evidence="6" id="KW-0408">Iron</keyword>
<dbReference type="GO" id="GO:0051539">
    <property type="term" value="F:4 iron, 4 sulfur cluster binding"/>
    <property type="evidence" value="ECO:0007669"/>
    <property type="project" value="UniProtKB-KW"/>
</dbReference>
<organism evidence="12 13">
    <name type="scientific">Amborella trichopoda</name>
    <dbReference type="NCBI Taxonomy" id="13333"/>
    <lineage>
        <taxon>Eukaryota</taxon>
        <taxon>Viridiplantae</taxon>
        <taxon>Streptophyta</taxon>
        <taxon>Embryophyta</taxon>
        <taxon>Tracheophyta</taxon>
        <taxon>Spermatophyta</taxon>
        <taxon>Magnoliopsida</taxon>
        <taxon>Amborellales</taxon>
        <taxon>Amborellaceae</taxon>
        <taxon>Amborella</taxon>
    </lineage>
</organism>
<evidence type="ECO:0000313" key="13">
    <source>
        <dbReference type="Proteomes" id="UP000017836"/>
    </source>
</evidence>
<feature type="region of interest" description="Disordered" evidence="10">
    <location>
        <begin position="303"/>
        <end position="322"/>
    </location>
</feature>
<feature type="compositionally biased region" description="Low complexity" evidence="10">
    <location>
        <begin position="726"/>
        <end position="740"/>
    </location>
</feature>
<keyword evidence="4" id="KW-0004">4Fe-4S</keyword>
<feature type="region of interest" description="Disordered" evidence="10">
    <location>
        <begin position="2110"/>
        <end position="2132"/>
    </location>
</feature>
<protein>
    <recommendedName>
        <fullName evidence="11">HhH-GPD domain-containing protein</fullName>
    </recommendedName>
</protein>
<dbReference type="SMART" id="SM00525">
    <property type="entry name" value="FES"/>
    <property type="match status" value="1"/>
</dbReference>
<feature type="compositionally biased region" description="Polar residues" evidence="10">
    <location>
        <begin position="2122"/>
        <end position="2132"/>
    </location>
</feature>
<dbReference type="SMART" id="SM00478">
    <property type="entry name" value="ENDO3c"/>
    <property type="match status" value="1"/>
</dbReference>
<dbReference type="FunFam" id="1.10.1670.10:FF:000004">
    <property type="entry name" value="DNA glycosylase/AP lyase ROS1"/>
    <property type="match status" value="1"/>
</dbReference>
<feature type="compositionally biased region" description="Basic residues" evidence="10">
    <location>
        <begin position="574"/>
        <end position="598"/>
    </location>
</feature>
<dbReference type="GO" id="GO:0035514">
    <property type="term" value="F:DNA demethylase activity"/>
    <property type="evidence" value="ECO:0007669"/>
    <property type="project" value="InterPro"/>
</dbReference>
<dbReference type="InterPro" id="IPR011257">
    <property type="entry name" value="DNA_glycosylase"/>
</dbReference>
<sequence>MDNKEAQYGGVFTPLKPIPTKGRLAFGDQVQREGIGARWLKDSSIEAGPFNFKYCQQNAASLQSLGTISSISIQEQMRDQPAQNSEGFYSNVYENVASTIGSGIQFRGGIPLFFPEASRRFSNLLETSRSRGSCMLPHPAMSSSQTYDNQMGLVVANLRRVSNASNSPHLPPSGFPVPYNHLYDHKLPCKPVANMSSTQDNASPLAPVTPDKSNMEERIRNNQSPFPTDFHLERNLQPRVHPITPLENTPLQHSVLLETSPQNTPEPWDLSGILLQKTSQPMLFPENSPGNIPQPRICLESTTQPRIWPESTPQPRGSLENETGDICLNQVGFNLEDSSQEKEHQNVEKSEAHGIDLNKTPAQKPRRKKIRPKVIREDKPKRSPKTATQKEKVHRTPNTASPKENGSVRKRTPGRTPKALMTRPEAITSPATMAPNFGATAGMAASVGVTANLATKFSGASSSTAKVGDATGFATKIGTISCRRVLNFDAEIYHKDGALEKVAMPQEKLQSGGERSEPIIQIQDGHSSVEKPRVEKPFDLNHTLPQMPDSYQPLPNPAVSSSLNLPNPELQSSLKRKMNAKDHARKRKQVKTPQRLHGKAQETNHCPEKQQFPAQGAMPQMQRQPTTPDMFNQNLQFRESYMGMVQQYSLFNESSKRYRVFLPRLQVNKIQRNLEPTHIENSSVSTAKEGETLQSSAIRESNANKNLRNSTIFALQSTNREHPGESWVSDKSSGDPSSSSATTRHGAPDNGVTRENLTKEALSNNVNGESMAIFDLNAHNDMMAPATHVEEKAKDESKRDSDLVNGLDPYQLAKKYNFKLISEPASSTVEQAPAPVTKRKRRAKKEPHLIETMSSPNQGASECYKINACEDQSSSMKSHLYSPMPQKDGILSAAPFQNPQPGGWHILPNKYITDSQSSSNLQKGPKAKEAILDPMGIIVQKMNALAIVDKSIETPNDREHNQLVPYIGAGVVIPYEAPKRRLRAKVDLDEETTRVWKLLLENDTDGLDGAEKDKEKWWQEERRVFCGRADSFIARMHLVQGDRRFSKWKGSVVDSVIGVFLTQNVSDHLSSSAFMALAAKFPLKKENKNTMAHPDLMKMSSQEPEIVILEVDETIQWQRDLSGTQIPSESPMVPPDNECRPELTKEITQCNESYGSNIMDEKESTLQGTHLPEQKIRQLSYGEVLEHQIQIPTTAKAKMSLAEAESSELMPNIVPDLNSSQYSTSTAQTFEAYGSSSGSTPDIEDLVTCSNQNYLYGSQSFMDLLNLAETNYFRDMYISGNFTVSSKEYIASASDHFESMLYGKKISSSHQSGYQKVSSSLSNDSSLVIQTQVELEKTLDEEPSNGYNFIGTECAEVSVGANKSPLLSADSETAAESCTNCTGRQADSNKETASELINLQNATYGTQPFLTSAMFAQISDDQMHSSPSSVTRNPRRDSNFSNILEKEKWQSTTQGSNGTSQIIIDLLDDHEHSFPEKSAKQNLLSESPPMAKDANHAATLMNLQPEGKKILEQCSSSSLTCPPDVAECSRKLDGKIPLENIADGPSSKDESSSVTNAMSGKMEAKEKKVRTPTVRKKVFDWEAMKKHIKPCTKERSPETQDSVDWEAVRCAEVNEIADTIRERGMNHMLAERIKDFLNRLVTEHGSIDLEWLRDVPPDKAKEYLLSVRGLGLKSVECVRLLTLQNLAFPVDTNVGRICVRLGWVPLQPLPESLQLHLLEMYPVLESIQKYIWPRLCKLDQRTLYELHYQMITFGKVFCTKSKPNCNACPMRGECKHFASAFASARLALPGPREKGLVGRMNPYMTMNEQNSHIHPLPLPPLETMPLSQEGQDSKKCEPIIEEPATPEPECIESSEIDIEDSLWEDPEEIPTIDLNLKGLSQNVQTYMEENHMGLQDPDMSKALVALTPEAASIPMPKLKNVGRLRTEHQVYELPDNHPLLQDLDQRELDDPCTYLLAIWTPGETADSIESPEMCCNSQASGKLCEKETCFACNSIREANSQTVRGTLLIPSRTAMRGSFPLNGTYFQVNEVFADHESSLNPIAVPRSWIWNLPRRTVYFGTSIPTIFRGLTLQEIQYCFWRGFVCVRGFDQQSRAPRPLLSRLHYPASRLTQNKNGPKKEVSANSSTNPVKS</sequence>
<dbReference type="CDD" id="cd00056">
    <property type="entry name" value="ENDO3c"/>
    <property type="match status" value="1"/>
</dbReference>
<comment type="cofactor">
    <cofactor evidence="1">
        <name>[4Fe-4S] cluster</name>
        <dbReference type="ChEBI" id="CHEBI:49883"/>
    </cofactor>
</comment>
<evidence type="ECO:0000256" key="5">
    <source>
        <dbReference type="ARBA" id="ARBA00022723"/>
    </source>
</evidence>
<feature type="compositionally biased region" description="Basic residues" evidence="10">
    <location>
        <begin position="364"/>
        <end position="373"/>
    </location>
</feature>
<feature type="compositionally biased region" description="Polar residues" evidence="10">
    <location>
        <begin position="303"/>
        <end position="315"/>
    </location>
</feature>
<dbReference type="GO" id="GO:0046872">
    <property type="term" value="F:metal ion binding"/>
    <property type="evidence" value="ECO:0007669"/>
    <property type="project" value="UniProtKB-KW"/>
</dbReference>
<name>W1PT60_AMBTC</name>
<keyword evidence="8" id="KW-0238">DNA-binding</keyword>
<dbReference type="InterPro" id="IPR044811">
    <property type="entry name" value="DME/ROS1"/>
</dbReference>
<dbReference type="GO" id="GO:0019104">
    <property type="term" value="F:DNA N-glycosylase activity"/>
    <property type="evidence" value="ECO:0007669"/>
    <property type="project" value="InterPro"/>
</dbReference>
<dbReference type="Proteomes" id="UP000017836">
    <property type="component" value="Unassembled WGS sequence"/>
</dbReference>
<comment type="subcellular location">
    <subcellularLocation>
        <location evidence="2">Nucleus</location>
    </subcellularLocation>
</comment>
<feature type="region of interest" description="Disordered" evidence="10">
    <location>
        <begin position="338"/>
        <end position="420"/>
    </location>
</feature>
<evidence type="ECO:0000256" key="3">
    <source>
        <dbReference type="ARBA" id="ARBA00005646"/>
    </source>
</evidence>
<dbReference type="Gene3D" id="1.10.340.30">
    <property type="entry name" value="Hypothetical protein, domain 2"/>
    <property type="match status" value="1"/>
</dbReference>
<dbReference type="eggNOG" id="ENOG502QQKH">
    <property type="taxonomic scope" value="Eukaryota"/>
</dbReference>
<dbReference type="InterPro" id="IPR003265">
    <property type="entry name" value="HhH-GPD_domain"/>
</dbReference>
<dbReference type="Pfam" id="PF15628">
    <property type="entry name" value="RRM_DME"/>
    <property type="match status" value="1"/>
</dbReference>
<dbReference type="Gramene" id="ERN13187">
    <property type="protein sequence ID" value="ERN13187"/>
    <property type="gene ID" value="AMTR_s00040p00215000"/>
</dbReference>
<feature type="compositionally biased region" description="Polar residues" evidence="10">
    <location>
        <begin position="558"/>
        <end position="573"/>
    </location>
</feature>
<evidence type="ECO:0000256" key="9">
    <source>
        <dbReference type="ARBA" id="ARBA00023242"/>
    </source>
</evidence>
<dbReference type="InterPro" id="IPR023170">
    <property type="entry name" value="HhH_base_excis_C"/>
</dbReference>
<evidence type="ECO:0000256" key="6">
    <source>
        <dbReference type="ARBA" id="ARBA00023004"/>
    </source>
</evidence>
<feature type="region of interest" description="Disordered" evidence="10">
    <location>
        <begin position="716"/>
        <end position="755"/>
    </location>
</feature>
<dbReference type="PANTHER" id="PTHR46213:SF13">
    <property type="entry name" value="DEMETER-LIKE PROTEIN 2-RELATED"/>
    <property type="match status" value="1"/>
</dbReference>
<proteinExistence type="inferred from homology"/>
<feature type="compositionally biased region" description="Basic and acidic residues" evidence="10">
    <location>
        <begin position="339"/>
        <end position="356"/>
    </location>
</feature>
<dbReference type="InterPro" id="IPR028924">
    <property type="entry name" value="Perm-CXXC"/>
</dbReference>
<evidence type="ECO:0000256" key="8">
    <source>
        <dbReference type="ARBA" id="ARBA00023125"/>
    </source>
</evidence>
<evidence type="ECO:0000256" key="10">
    <source>
        <dbReference type="SAM" id="MobiDB-lite"/>
    </source>
</evidence>
<evidence type="ECO:0000313" key="12">
    <source>
        <dbReference type="EMBL" id="ERN13187.1"/>
    </source>
</evidence>
<dbReference type="PANTHER" id="PTHR46213">
    <property type="entry name" value="TRANSCRIPTIONAL ACTIVATOR DEMETER"/>
    <property type="match status" value="1"/>
</dbReference>
<dbReference type="GO" id="GO:0003677">
    <property type="term" value="F:DNA binding"/>
    <property type="evidence" value="ECO:0007669"/>
    <property type="project" value="UniProtKB-KW"/>
</dbReference>
<keyword evidence="7" id="KW-0411">Iron-sulfur</keyword>
<feature type="region of interest" description="Disordered" evidence="10">
    <location>
        <begin position="1421"/>
        <end position="1441"/>
    </location>
</feature>
<feature type="region of interest" description="Disordered" evidence="10">
    <location>
        <begin position="544"/>
        <end position="608"/>
    </location>
</feature>
<dbReference type="Gene3D" id="1.10.1670.10">
    <property type="entry name" value="Helix-hairpin-Helix base-excision DNA repair enzymes (C-terminal)"/>
    <property type="match status" value="1"/>
</dbReference>
<evidence type="ECO:0000256" key="7">
    <source>
        <dbReference type="ARBA" id="ARBA00023014"/>
    </source>
</evidence>
<gene>
    <name evidence="12" type="ORF">AMTR_s00040p00215000</name>
</gene>
<feature type="domain" description="HhH-GPD" evidence="11">
    <location>
        <begin position="1581"/>
        <end position="1736"/>
    </location>
</feature>
<dbReference type="InterPro" id="IPR028925">
    <property type="entry name" value="RRM_DME"/>
</dbReference>
<dbReference type="InterPro" id="IPR003651">
    <property type="entry name" value="Endonuclease3_FeS-loop_motif"/>
</dbReference>
<evidence type="ECO:0000256" key="2">
    <source>
        <dbReference type="ARBA" id="ARBA00004123"/>
    </source>
</evidence>
<evidence type="ECO:0000256" key="1">
    <source>
        <dbReference type="ARBA" id="ARBA00001966"/>
    </source>
</evidence>
<reference evidence="13" key="1">
    <citation type="journal article" date="2013" name="Science">
        <title>The Amborella genome and the evolution of flowering plants.</title>
        <authorList>
            <consortium name="Amborella Genome Project"/>
        </authorList>
    </citation>
    <scope>NUCLEOTIDE SEQUENCE [LARGE SCALE GENOMIC DNA]</scope>
</reference>
<keyword evidence="13" id="KW-1185">Reference proteome</keyword>
<accession>W1PT60</accession>
<feature type="region of interest" description="Disordered" evidence="10">
    <location>
        <begin position="1539"/>
        <end position="1569"/>
    </location>
</feature>
<dbReference type="GO" id="GO:0005634">
    <property type="term" value="C:nucleus"/>
    <property type="evidence" value="ECO:0007669"/>
    <property type="project" value="UniProtKB-SubCell"/>
</dbReference>
<dbReference type="HOGENOM" id="CLU_000567_3_1_1"/>
<dbReference type="SUPFAM" id="SSF48150">
    <property type="entry name" value="DNA-glycosylase"/>
    <property type="match status" value="1"/>
</dbReference>
<evidence type="ECO:0000256" key="4">
    <source>
        <dbReference type="ARBA" id="ARBA00022485"/>
    </source>
</evidence>
<comment type="similarity">
    <text evidence="3">Belongs to the DNA glycosylase family. DEMETER subfamily.</text>
</comment>
<dbReference type="OrthoDB" id="5607at2759"/>
<dbReference type="EMBL" id="KI392591">
    <property type="protein sequence ID" value="ERN13187.1"/>
    <property type="molecule type" value="Genomic_DNA"/>
</dbReference>
<feature type="compositionally biased region" description="Basic and acidic residues" evidence="10">
    <location>
        <begin position="599"/>
        <end position="608"/>
    </location>
</feature>
<keyword evidence="9" id="KW-0539">Nucleus</keyword>
<evidence type="ECO:0000259" key="11">
    <source>
        <dbReference type="SMART" id="SM00478"/>
    </source>
</evidence>
<keyword evidence="5" id="KW-0479">Metal-binding</keyword>
<dbReference type="Pfam" id="PF15629">
    <property type="entry name" value="Perm-CXXC"/>
    <property type="match status" value="1"/>
</dbReference>
<dbReference type="GO" id="GO:0141166">
    <property type="term" value="P:chromosomal 5-methylcytosine DNA demethylation pathway"/>
    <property type="evidence" value="ECO:0007669"/>
    <property type="project" value="InterPro"/>
</dbReference>